<dbReference type="Proteomes" id="UP001594351">
    <property type="component" value="Unassembled WGS sequence"/>
</dbReference>
<dbReference type="InterPro" id="IPR051920">
    <property type="entry name" value="MPT_Adenylyltrnsfr/MoaC-Rel"/>
</dbReference>
<evidence type="ECO:0000256" key="1">
    <source>
        <dbReference type="ARBA" id="ARBA00005046"/>
    </source>
</evidence>
<comment type="caution">
    <text evidence="4">The sequence shown here is derived from an EMBL/GenBank/DDBJ whole genome shotgun (WGS) entry which is preliminary data.</text>
</comment>
<dbReference type="Pfam" id="PF03473">
    <property type="entry name" value="MOSC"/>
    <property type="match status" value="1"/>
</dbReference>
<gene>
    <name evidence="4" type="ORF">ACFL27_10255</name>
</gene>
<evidence type="ECO:0000259" key="3">
    <source>
        <dbReference type="PROSITE" id="PS51340"/>
    </source>
</evidence>
<dbReference type="InterPro" id="IPR001453">
    <property type="entry name" value="MoaB/Mog_dom"/>
</dbReference>
<dbReference type="Gene3D" id="2.40.33.20">
    <property type="entry name" value="PK beta-barrel domain-like"/>
    <property type="match status" value="1"/>
</dbReference>
<feature type="domain" description="MOSC" evidence="3">
    <location>
        <begin position="19"/>
        <end position="145"/>
    </location>
</feature>
<dbReference type="SMART" id="SM00852">
    <property type="entry name" value="MoCF_biosynth"/>
    <property type="match status" value="1"/>
</dbReference>
<dbReference type="InterPro" id="IPR011037">
    <property type="entry name" value="Pyrv_Knase-like_insert_dom_sf"/>
</dbReference>
<dbReference type="CDD" id="cd00886">
    <property type="entry name" value="MogA_MoaB"/>
    <property type="match status" value="1"/>
</dbReference>
<sequence>MTKPRVLSVNTSQERTDCKEAREFVAVDYNGVKGDAHAGPGHRQVSILARESIDRFGAASGKAVEPGEFAENITTTNLDLSTVGFLDRFIIGSVILEVTQIGKKCHRKGNASSQELGQCIMLREGVFCRVVSGGTIEPGFEVDYQPRPLTFTIITLSDRAAQGIYEDRSGPRITEIITSFFDDKPWHPHFKALIIPDDQEKLRRELDQCHKQGIDVIITCGGTGIGPRDITPEIVSSFCNKIIPGIMEHIRLKYGHHKPNALLSRSIAGVKDKTVVYALPGSVGAVTEYMEEILKTMEHILFMIHEIDIH</sequence>
<dbReference type="InterPro" id="IPR005302">
    <property type="entry name" value="MoCF_Sase_C"/>
</dbReference>
<evidence type="ECO:0000313" key="5">
    <source>
        <dbReference type="Proteomes" id="UP001594351"/>
    </source>
</evidence>
<dbReference type="SUPFAM" id="SSF50800">
    <property type="entry name" value="PK beta-barrel domain-like"/>
    <property type="match status" value="1"/>
</dbReference>
<organism evidence="4 5">
    <name type="scientific">candidate division CSSED10-310 bacterium</name>
    <dbReference type="NCBI Taxonomy" id="2855610"/>
    <lineage>
        <taxon>Bacteria</taxon>
        <taxon>Bacteria division CSSED10-310</taxon>
    </lineage>
</organism>
<dbReference type="SUPFAM" id="SSF53218">
    <property type="entry name" value="Molybdenum cofactor biosynthesis proteins"/>
    <property type="match status" value="1"/>
</dbReference>
<dbReference type="Pfam" id="PF00994">
    <property type="entry name" value="MoCF_biosynth"/>
    <property type="match status" value="1"/>
</dbReference>
<evidence type="ECO:0000313" key="4">
    <source>
        <dbReference type="EMBL" id="MFC1850562.1"/>
    </source>
</evidence>
<dbReference type="NCBIfam" id="TIGR00177">
    <property type="entry name" value="molyb_syn"/>
    <property type="match status" value="1"/>
</dbReference>
<accession>A0ABV6YWJ8</accession>
<dbReference type="EMBL" id="JBHPBY010000108">
    <property type="protein sequence ID" value="MFC1850562.1"/>
    <property type="molecule type" value="Genomic_DNA"/>
</dbReference>
<dbReference type="PANTHER" id="PTHR43764">
    <property type="entry name" value="MOLYBDENUM COFACTOR BIOSYNTHESIS"/>
    <property type="match status" value="1"/>
</dbReference>
<name>A0ABV6YWJ8_UNCC1</name>
<keyword evidence="2" id="KW-0501">Molybdenum cofactor biosynthesis</keyword>
<comment type="pathway">
    <text evidence="1">Cofactor biosynthesis; molybdopterin biosynthesis.</text>
</comment>
<dbReference type="Gene3D" id="3.40.980.10">
    <property type="entry name" value="MoaB/Mog-like domain"/>
    <property type="match status" value="1"/>
</dbReference>
<dbReference type="PROSITE" id="PS51340">
    <property type="entry name" value="MOSC"/>
    <property type="match status" value="1"/>
</dbReference>
<evidence type="ECO:0000256" key="2">
    <source>
        <dbReference type="ARBA" id="ARBA00023150"/>
    </source>
</evidence>
<dbReference type="InterPro" id="IPR036425">
    <property type="entry name" value="MoaB/Mog-like_dom_sf"/>
</dbReference>
<protein>
    <submittedName>
        <fullName evidence="4">Molybdenum cofactor synthesis domain-containing protein</fullName>
    </submittedName>
</protein>
<reference evidence="4 5" key="1">
    <citation type="submission" date="2024-09" db="EMBL/GenBank/DDBJ databases">
        <title>Laminarin stimulates single cell rates of sulfate reduction while oxygen inhibits transcriptomic activity in coastal marine sediment.</title>
        <authorList>
            <person name="Lindsay M."/>
            <person name="Orcutt B."/>
            <person name="Emerson D."/>
            <person name="Stepanauskas R."/>
            <person name="D'Angelo T."/>
        </authorList>
    </citation>
    <scope>NUCLEOTIDE SEQUENCE [LARGE SCALE GENOMIC DNA]</scope>
    <source>
        <strain evidence="4">SAG AM-311-K15</strain>
    </source>
</reference>
<keyword evidence="5" id="KW-1185">Reference proteome</keyword>
<dbReference type="PANTHER" id="PTHR43764:SF1">
    <property type="entry name" value="MOLYBDOPTERIN MOLYBDOTRANSFERASE"/>
    <property type="match status" value="1"/>
</dbReference>
<proteinExistence type="predicted"/>